<organism evidence="2 3">
    <name type="scientific">Taxus chinensis</name>
    <name type="common">Chinese yew</name>
    <name type="synonym">Taxus wallichiana var. chinensis</name>
    <dbReference type="NCBI Taxonomy" id="29808"/>
    <lineage>
        <taxon>Eukaryota</taxon>
        <taxon>Viridiplantae</taxon>
        <taxon>Streptophyta</taxon>
        <taxon>Embryophyta</taxon>
        <taxon>Tracheophyta</taxon>
        <taxon>Spermatophyta</taxon>
        <taxon>Pinopsida</taxon>
        <taxon>Pinidae</taxon>
        <taxon>Conifers II</taxon>
        <taxon>Cupressales</taxon>
        <taxon>Taxaceae</taxon>
        <taxon>Taxus</taxon>
    </lineage>
</organism>
<accession>A0AA38FK73</accession>
<dbReference type="PROSITE" id="PS50994">
    <property type="entry name" value="INTEGRASE"/>
    <property type="match status" value="1"/>
</dbReference>
<reference evidence="2 3" key="1">
    <citation type="journal article" date="2021" name="Nat. Plants">
        <title>The Taxus genome provides insights into paclitaxel biosynthesis.</title>
        <authorList>
            <person name="Xiong X."/>
            <person name="Gou J."/>
            <person name="Liao Q."/>
            <person name="Li Y."/>
            <person name="Zhou Q."/>
            <person name="Bi G."/>
            <person name="Li C."/>
            <person name="Du R."/>
            <person name="Wang X."/>
            <person name="Sun T."/>
            <person name="Guo L."/>
            <person name="Liang H."/>
            <person name="Lu P."/>
            <person name="Wu Y."/>
            <person name="Zhang Z."/>
            <person name="Ro D.K."/>
            <person name="Shang Y."/>
            <person name="Huang S."/>
            <person name="Yan J."/>
        </authorList>
    </citation>
    <scope>NUCLEOTIDE SEQUENCE [LARGE SCALE GENOMIC DNA]</scope>
    <source>
        <strain evidence="2">Ta-2019</strain>
    </source>
</reference>
<gene>
    <name evidence="2" type="ORF">KI387_009964</name>
</gene>
<dbReference type="Proteomes" id="UP000824469">
    <property type="component" value="Unassembled WGS sequence"/>
</dbReference>
<dbReference type="SUPFAM" id="SSF53098">
    <property type="entry name" value="Ribonuclease H-like"/>
    <property type="match status" value="1"/>
</dbReference>
<name>A0AA38FK73_TAXCH</name>
<dbReference type="AlphaFoldDB" id="A0AA38FK73"/>
<dbReference type="InterPro" id="IPR012337">
    <property type="entry name" value="RNaseH-like_sf"/>
</dbReference>
<dbReference type="Gene3D" id="3.30.420.10">
    <property type="entry name" value="Ribonuclease H-like superfamily/Ribonuclease H"/>
    <property type="match status" value="1"/>
</dbReference>
<keyword evidence="3" id="KW-1185">Reference proteome</keyword>
<evidence type="ECO:0000259" key="1">
    <source>
        <dbReference type="PROSITE" id="PS50994"/>
    </source>
</evidence>
<sequence length="77" mass="8785">PFMQWGLDFIGVINLNSSQGHKWILTATYYFTKWTEAVKLKEANESSILDFYEGIVTRFGVTSKIISDNALAFIGYK</sequence>
<dbReference type="GO" id="GO:0003676">
    <property type="term" value="F:nucleic acid binding"/>
    <property type="evidence" value="ECO:0007669"/>
    <property type="project" value="InterPro"/>
</dbReference>
<protein>
    <recommendedName>
        <fullName evidence="1">Integrase catalytic domain-containing protein</fullName>
    </recommendedName>
</protein>
<comment type="caution">
    <text evidence="2">The sequence shown here is derived from an EMBL/GenBank/DDBJ whole genome shotgun (WGS) entry which is preliminary data.</text>
</comment>
<feature type="non-terminal residue" evidence="2">
    <location>
        <position position="1"/>
    </location>
</feature>
<evidence type="ECO:0000313" key="3">
    <source>
        <dbReference type="Proteomes" id="UP000824469"/>
    </source>
</evidence>
<dbReference type="InterPro" id="IPR036397">
    <property type="entry name" value="RNaseH_sf"/>
</dbReference>
<evidence type="ECO:0000313" key="2">
    <source>
        <dbReference type="EMBL" id="KAH9305560.1"/>
    </source>
</evidence>
<proteinExistence type="predicted"/>
<dbReference type="InterPro" id="IPR001584">
    <property type="entry name" value="Integrase_cat-core"/>
</dbReference>
<feature type="domain" description="Integrase catalytic" evidence="1">
    <location>
        <begin position="1"/>
        <end position="77"/>
    </location>
</feature>
<dbReference type="EMBL" id="JAHRHJ020000008">
    <property type="protein sequence ID" value="KAH9305560.1"/>
    <property type="molecule type" value="Genomic_DNA"/>
</dbReference>
<dbReference type="GO" id="GO:0015074">
    <property type="term" value="P:DNA integration"/>
    <property type="evidence" value="ECO:0007669"/>
    <property type="project" value="InterPro"/>
</dbReference>
<feature type="non-terminal residue" evidence="2">
    <location>
        <position position="77"/>
    </location>
</feature>